<sequence>MPLVHTAASNGMGSLTAAGSLGPAQAPDWLWCRGNGLSYLLPAATRQKPGMNVSKPMTEKPTSCNGQPHPTRPDTGDGNACGNG</sequence>
<evidence type="ECO:0000256" key="1">
    <source>
        <dbReference type="SAM" id="MobiDB-lite"/>
    </source>
</evidence>
<comment type="caution">
    <text evidence="2">The sequence shown here is derived from an EMBL/GenBank/DDBJ whole genome shotgun (WGS) entry which is preliminary data.</text>
</comment>
<evidence type="ECO:0000313" key="2">
    <source>
        <dbReference type="EMBL" id="GFH21800.1"/>
    </source>
</evidence>
<gene>
    <name evidence="2" type="ORF">HaLaN_19168</name>
</gene>
<organism evidence="2 3">
    <name type="scientific">Haematococcus lacustris</name>
    <name type="common">Green alga</name>
    <name type="synonym">Haematococcus pluvialis</name>
    <dbReference type="NCBI Taxonomy" id="44745"/>
    <lineage>
        <taxon>Eukaryota</taxon>
        <taxon>Viridiplantae</taxon>
        <taxon>Chlorophyta</taxon>
        <taxon>core chlorophytes</taxon>
        <taxon>Chlorophyceae</taxon>
        <taxon>CS clade</taxon>
        <taxon>Chlamydomonadales</taxon>
        <taxon>Haematococcaceae</taxon>
        <taxon>Haematococcus</taxon>
    </lineage>
</organism>
<feature type="region of interest" description="Disordered" evidence="1">
    <location>
        <begin position="48"/>
        <end position="84"/>
    </location>
</feature>
<evidence type="ECO:0000313" key="3">
    <source>
        <dbReference type="Proteomes" id="UP000485058"/>
    </source>
</evidence>
<dbReference type="AlphaFoldDB" id="A0A699ZL63"/>
<reference evidence="2 3" key="1">
    <citation type="submission" date="2020-02" db="EMBL/GenBank/DDBJ databases">
        <title>Draft genome sequence of Haematococcus lacustris strain NIES-144.</title>
        <authorList>
            <person name="Morimoto D."/>
            <person name="Nakagawa S."/>
            <person name="Yoshida T."/>
            <person name="Sawayama S."/>
        </authorList>
    </citation>
    <scope>NUCLEOTIDE SEQUENCE [LARGE SCALE GENOMIC DNA]</scope>
    <source>
        <strain evidence="2 3">NIES-144</strain>
    </source>
</reference>
<dbReference type="Proteomes" id="UP000485058">
    <property type="component" value="Unassembled WGS sequence"/>
</dbReference>
<proteinExistence type="predicted"/>
<dbReference type="EMBL" id="BLLF01001908">
    <property type="protein sequence ID" value="GFH21800.1"/>
    <property type="molecule type" value="Genomic_DNA"/>
</dbReference>
<protein>
    <submittedName>
        <fullName evidence="2">Uncharacterized protein</fullName>
    </submittedName>
</protein>
<name>A0A699ZL63_HAELA</name>
<keyword evidence="3" id="KW-1185">Reference proteome</keyword>
<accession>A0A699ZL63</accession>